<dbReference type="Proteomes" id="UP000001471">
    <property type="component" value="Unassembled WGS sequence"/>
</dbReference>
<dbReference type="HOGENOM" id="CLU_618395_0_0_1"/>
<organism evidence="1 2">
    <name type="scientific">Pyrenophora tritici-repentis (strain Pt-1C-BFP)</name>
    <name type="common">Wheat tan spot fungus</name>
    <name type="synonym">Drechslera tritici-repentis</name>
    <dbReference type="NCBI Taxonomy" id="426418"/>
    <lineage>
        <taxon>Eukaryota</taxon>
        <taxon>Fungi</taxon>
        <taxon>Dikarya</taxon>
        <taxon>Ascomycota</taxon>
        <taxon>Pezizomycotina</taxon>
        <taxon>Dothideomycetes</taxon>
        <taxon>Pleosporomycetidae</taxon>
        <taxon>Pleosporales</taxon>
        <taxon>Pleosporineae</taxon>
        <taxon>Pleosporaceae</taxon>
        <taxon>Pyrenophora</taxon>
    </lineage>
</organism>
<dbReference type="InParanoid" id="B2W9L7"/>
<sequence>MFDMLTLDLKYKVPVPSSAKTVLGMSTKVPTELPDEGITTYGNLMIYLAKTSLLLYIVQDDPHDWAREASLMSSVYGGSTINIAATGAIDGTVGQLRVEELDIRDRTPFLILPFIVRIPSCSLLSTDCGSAASLLTIEAIPLPQYTKMSFTFPKDRLVALSGIARNVHDQTGDQYVAGLWRSKLEQQPCWYNQDDSLDTRLQRDFDDYISPSWSWAQIKGRIEPDKAGFFDSSLYSQVRDYLRTPNRCIDVLYAQVLRVHIEASGPDLFGQVISGTLRLSCSLISRATIYGHTAGDRMPGLWWDLINGDTMVSGSARLHDKRCMCDIYQDSERHHSLPNDYSLGYDVYVVPIWRWWVLGMRCLLLIPVAGRKGTYSRVGVLRVGPEREPLGTEPPYFGYDAISDLEDMVREHRDDLDQKSISSSYGMTQTIPDMLLISSEVDR</sequence>
<gene>
    <name evidence="1" type="ORF">PTRG_06675</name>
</gene>
<evidence type="ECO:0000313" key="1">
    <source>
        <dbReference type="EMBL" id="EDU49595.1"/>
    </source>
</evidence>
<name>B2W9L7_PYRTR</name>
<evidence type="ECO:0000313" key="2">
    <source>
        <dbReference type="Proteomes" id="UP000001471"/>
    </source>
</evidence>
<proteinExistence type="predicted"/>
<dbReference type="PANTHER" id="PTHR33112">
    <property type="entry name" value="DOMAIN PROTEIN, PUTATIVE-RELATED"/>
    <property type="match status" value="1"/>
</dbReference>
<accession>B2W9L7</accession>
<dbReference type="AlphaFoldDB" id="B2W9L7"/>
<dbReference type="EMBL" id="DS231620">
    <property type="protein sequence ID" value="EDU49595.1"/>
    <property type="molecule type" value="Genomic_DNA"/>
</dbReference>
<dbReference type="PANTHER" id="PTHR33112:SF16">
    <property type="entry name" value="HETEROKARYON INCOMPATIBILITY DOMAIN-CONTAINING PROTEIN"/>
    <property type="match status" value="1"/>
</dbReference>
<reference evidence="2" key="1">
    <citation type="journal article" date="2013" name="G3 (Bethesda)">
        <title>Comparative genomics of a plant-pathogenic fungus, Pyrenophora tritici-repentis, reveals transduplication and the impact of repeat elements on pathogenicity and population divergence.</title>
        <authorList>
            <person name="Manning V.A."/>
            <person name="Pandelova I."/>
            <person name="Dhillon B."/>
            <person name="Wilhelm L.J."/>
            <person name="Goodwin S.B."/>
            <person name="Berlin A.M."/>
            <person name="Figueroa M."/>
            <person name="Freitag M."/>
            <person name="Hane J.K."/>
            <person name="Henrissat B."/>
            <person name="Holman W.H."/>
            <person name="Kodira C.D."/>
            <person name="Martin J."/>
            <person name="Oliver R.P."/>
            <person name="Robbertse B."/>
            <person name="Schackwitz W."/>
            <person name="Schwartz D.C."/>
            <person name="Spatafora J.W."/>
            <person name="Turgeon B.G."/>
            <person name="Yandava C."/>
            <person name="Young S."/>
            <person name="Zhou S."/>
            <person name="Zeng Q."/>
            <person name="Grigoriev I.V."/>
            <person name="Ma L.-J."/>
            <person name="Ciuffetti L.M."/>
        </authorList>
    </citation>
    <scope>NUCLEOTIDE SEQUENCE [LARGE SCALE GENOMIC DNA]</scope>
    <source>
        <strain evidence="2">Pt-1C-BFP</strain>
    </source>
</reference>
<protein>
    <submittedName>
        <fullName evidence="1">Uncharacterized protein</fullName>
    </submittedName>
</protein>